<reference evidence="2" key="1">
    <citation type="submission" date="2023-08" db="EMBL/GenBank/DDBJ databases">
        <title>Complete genome sequence of Sinorhizobium chiapanecum ITTG S70 isolated from Acaciella angustissima nodules in Chiapas-Mexico.</title>
        <authorList>
            <person name="Rincon-Rosales R."/>
            <person name="Rogel M.A."/>
            <person name="Rincon-Medina C.I."/>
            <person name="Guerrero G."/>
            <person name="Manzano-Gomez L.A."/>
            <person name="Lopez-Lopez A."/>
            <person name="Rincon Molina F.A."/>
            <person name="Martinez-Romero E."/>
        </authorList>
    </citation>
    <scope>NUCLEOTIDE SEQUENCE</scope>
    <source>
        <strain evidence="2">ITTG S70</strain>
        <plasmid evidence="2">pSchITTGS70c</plasmid>
    </source>
</reference>
<geneLocation type="plasmid" evidence="2 3">
    <name>pSchITTGS70c</name>
</geneLocation>
<keyword evidence="2" id="KW-0614">Plasmid</keyword>
<gene>
    <name evidence="2" type="ORF">RB548_22845</name>
</gene>
<dbReference type="RefSeq" id="WP_331375601.1">
    <property type="nucleotide sequence ID" value="NZ_CP133151.1"/>
</dbReference>
<accession>A0ABZ2BGD6</accession>
<protein>
    <submittedName>
        <fullName evidence="2">Uncharacterized protein</fullName>
    </submittedName>
</protein>
<dbReference type="EMBL" id="CP133151">
    <property type="protein sequence ID" value="WVT06554.1"/>
    <property type="molecule type" value="Genomic_DNA"/>
</dbReference>
<organism evidence="2 3">
    <name type="scientific">Sinorhizobium chiapasense</name>
    <dbReference type="NCBI Taxonomy" id="501572"/>
    <lineage>
        <taxon>Bacteria</taxon>
        <taxon>Pseudomonadati</taxon>
        <taxon>Pseudomonadota</taxon>
        <taxon>Alphaproteobacteria</taxon>
        <taxon>Hyphomicrobiales</taxon>
        <taxon>Rhizobiaceae</taxon>
        <taxon>Sinorhizobium/Ensifer group</taxon>
        <taxon>Sinorhizobium</taxon>
    </lineage>
</organism>
<name>A0ABZ2BGD6_9HYPH</name>
<evidence type="ECO:0000313" key="3">
    <source>
        <dbReference type="Proteomes" id="UP001432360"/>
    </source>
</evidence>
<evidence type="ECO:0000313" key="2">
    <source>
        <dbReference type="EMBL" id="WVT06554.1"/>
    </source>
</evidence>
<keyword evidence="1" id="KW-1133">Transmembrane helix</keyword>
<keyword evidence="1" id="KW-0472">Membrane</keyword>
<dbReference type="Proteomes" id="UP001432360">
    <property type="component" value="Plasmid pSchITTGS70c"/>
</dbReference>
<proteinExistence type="predicted"/>
<evidence type="ECO:0000256" key="1">
    <source>
        <dbReference type="SAM" id="Phobius"/>
    </source>
</evidence>
<sequence length="391" mass="44046">MGLGRFADLPRWAKLGSGFVAASLIVFLIALGLYQVDKYYRLRENFDAIYNQAMRTGGSQFQSSHNRLLELPQHIRQSNDGRKWADLSNSFSKHVENIQEFYKPISECLSAGTCWPRELHGEFCRVAAAEALSVEEITRRLQLVLGININLTNDADAFGGAFGPSFTIPRLDSLKTIADGPCRTEVDLQRKQRMAARSLNDAKAAWVALVERGMPVEMRDFPFDFPDWEQVVSAEEIDAAIRKAADSLKSDIRHQLCEQQQDMLAGSAGFQEEEKEFPGYYLSPKCRLEIDGSRKCTWWGFYKNTQRLLTGLSYDADEERQIKYLSDMFDQCPVPRCSLDRKVPSGGQNALGFTCKALLRQYTCSTSRDRLAIELISCFDAAALKIGTAGR</sequence>
<keyword evidence="3" id="KW-1185">Reference proteome</keyword>
<feature type="transmembrane region" description="Helical" evidence="1">
    <location>
        <begin position="12"/>
        <end position="34"/>
    </location>
</feature>
<keyword evidence="1" id="KW-0812">Transmembrane</keyword>